<feature type="signal peptide" evidence="1">
    <location>
        <begin position="1"/>
        <end position="30"/>
    </location>
</feature>
<evidence type="ECO:0000259" key="2">
    <source>
        <dbReference type="Pfam" id="PF14326"/>
    </source>
</evidence>
<dbReference type="InterPro" id="IPR025493">
    <property type="entry name" value="DUF4384"/>
</dbReference>
<reference evidence="3" key="1">
    <citation type="submission" date="2019-03" db="EMBL/GenBank/DDBJ databases">
        <title>Lake Tanganyika Metagenome-Assembled Genomes (MAGs).</title>
        <authorList>
            <person name="Tran P."/>
        </authorList>
    </citation>
    <scope>NUCLEOTIDE SEQUENCE</scope>
    <source>
        <strain evidence="3">K_DeepCast_65m_m2_066</strain>
    </source>
</reference>
<protein>
    <submittedName>
        <fullName evidence="3">DUF4384 domain-containing protein</fullName>
    </submittedName>
</protein>
<sequence>MSRGPWQGYFWRVFSVGLLCSMFGAMPLQAQENATIHFRWGFGVFAQEGKATTLTSIKEDTTLKTGQEFKLFVELLAPCYVYVLHHGPQEEVQLLFPYDRARFPADYPIGKVYAMPSEHDARYRINAPAGRETFYIFAAAQRLTELEQQLDAYATTPPVDQPRVAAAIVKDVRNLIRQHRAAVQPGRPVPIAGNLRLDVEGVEIQAQTFYSKTITIEHQ</sequence>
<evidence type="ECO:0000256" key="1">
    <source>
        <dbReference type="SAM" id="SignalP"/>
    </source>
</evidence>
<dbReference type="EMBL" id="VGLS01000697">
    <property type="protein sequence ID" value="MBM3225825.1"/>
    <property type="molecule type" value="Genomic_DNA"/>
</dbReference>
<keyword evidence="1" id="KW-0732">Signal</keyword>
<dbReference type="Proteomes" id="UP000712673">
    <property type="component" value="Unassembled WGS sequence"/>
</dbReference>
<organism evidence="3 4">
    <name type="scientific">Tectimicrobiota bacterium</name>
    <dbReference type="NCBI Taxonomy" id="2528274"/>
    <lineage>
        <taxon>Bacteria</taxon>
        <taxon>Pseudomonadati</taxon>
        <taxon>Nitrospinota/Tectimicrobiota group</taxon>
        <taxon>Candidatus Tectimicrobiota</taxon>
    </lineage>
</organism>
<dbReference type="AlphaFoldDB" id="A0A938B5R7"/>
<accession>A0A938B5R7</accession>
<feature type="domain" description="DUF4384" evidence="2">
    <location>
        <begin position="63"/>
        <end position="141"/>
    </location>
</feature>
<evidence type="ECO:0000313" key="3">
    <source>
        <dbReference type="EMBL" id="MBM3225825.1"/>
    </source>
</evidence>
<gene>
    <name evidence="3" type="ORF">FJZ47_18780</name>
</gene>
<dbReference type="Pfam" id="PF14326">
    <property type="entry name" value="DUF4384"/>
    <property type="match status" value="1"/>
</dbReference>
<comment type="caution">
    <text evidence="3">The sequence shown here is derived from an EMBL/GenBank/DDBJ whole genome shotgun (WGS) entry which is preliminary data.</text>
</comment>
<proteinExistence type="predicted"/>
<name>A0A938B5R7_UNCTE</name>
<evidence type="ECO:0000313" key="4">
    <source>
        <dbReference type="Proteomes" id="UP000712673"/>
    </source>
</evidence>
<feature type="chain" id="PRO_5037581593" evidence="1">
    <location>
        <begin position="31"/>
        <end position="219"/>
    </location>
</feature>